<protein>
    <submittedName>
        <fullName evidence="2">Uncharacterized protein</fullName>
    </submittedName>
</protein>
<accession>A0ABQ1J105</accession>
<comment type="caution">
    <text evidence="2">The sequence shown here is derived from an EMBL/GenBank/DDBJ whole genome shotgun (WGS) entry which is preliminary data.</text>
</comment>
<evidence type="ECO:0000313" key="3">
    <source>
        <dbReference type="Proteomes" id="UP000603352"/>
    </source>
</evidence>
<dbReference type="EMBL" id="BMDZ01000059">
    <property type="protein sequence ID" value="GGB54635.1"/>
    <property type="molecule type" value="Genomic_DNA"/>
</dbReference>
<name>A0ABQ1J105_9PROT</name>
<reference evidence="3" key="1">
    <citation type="journal article" date="2019" name="Int. J. Syst. Evol. Microbiol.">
        <title>The Global Catalogue of Microorganisms (GCM) 10K type strain sequencing project: providing services to taxonomists for standard genome sequencing and annotation.</title>
        <authorList>
            <consortium name="The Broad Institute Genomics Platform"/>
            <consortium name="The Broad Institute Genome Sequencing Center for Infectious Disease"/>
            <person name="Wu L."/>
            <person name="Ma J."/>
        </authorList>
    </citation>
    <scope>NUCLEOTIDE SEQUENCE [LARGE SCALE GENOMIC DNA]</scope>
    <source>
        <strain evidence="3">CGMCC 1.10188</strain>
    </source>
</reference>
<keyword evidence="1" id="KW-0472">Membrane</keyword>
<evidence type="ECO:0000313" key="2">
    <source>
        <dbReference type="EMBL" id="GGB54635.1"/>
    </source>
</evidence>
<keyword evidence="3" id="KW-1185">Reference proteome</keyword>
<gene>
    <name evidence="2" type="ORF">GCM10011505_39510</name>
</gene>
<evidence type="ECO:0000256" key="1">
    <source>
        <dbReference type="SAM" id="Phobius"/>
    </source>
</evidence>
<organism evidence="2 3">
    <name type="scientific">Tistrella bauzanensis</name>
    <dbReference type="NCBI Taxonomy" id="657419"/>
    <lineage>
        <taxon>Bacteria</taxon>
        <taxon>Pseudomonadati</taxon>
        <taxon>Pseudomonadota</taxon>
        <taxon>Alphaproteobacteria</taxon>
        <taxon>Geminicoccales</taxon>
        <taxon>Geminicoccaceae</taxon>
        <taxon>Tistrella</taxon>
    </lineage>
</organism>
<feature type="transmembrane region" description="Helical" evidence="1">
    <location>
        <begin position="18"/>
        <end position="37"/>
    </location>
</feature>
<sequence length="93" mass="10764">MAIGSRLKETFKKDGFKLVGFGTIFFLLGLVADLSALNDTYQRFKQGIFFHEELSKKIPLYDVGSALQQYRFYSEPVAEWVFGMCRDRSEIRP</sequence>
<dbReference type="RefSeq" id="WP_188581095.1">
    <property type="nucleotide sequence ID" value="NZ_BMDZ01000059.1"/>
</dbReference>
<proteinExistence type="predicted"/>
<keyword evidence="1" id="KW-0812">Transmembrane</keyword>
<dbReference type="Proteomes" id="UP000603352">
    <property type="component" value="Unassembled WGS sequence"/>
</dbReference>
<keyword evidence="1" id="KW-1133">Transmembrane helix</keyword>